<evidence type="ECO:0000256" key="1">
    <source>
        <dbReference type="SAM" id="MobiDB-lite"/>
    </source>
</evidence>
<dbReference type="Proteomes" id="UP001187531">
    <property type="component" value="Unassembled WGS sequence"/>
</dbReference>
<feature type="compositionally biased region" description="Basic and acidic residues" evidence="1">
    <location>
        <begin position="14"/>
        <end position="30"/>
    </location>
</feature>
<evidence type="ECO:0000313" key="3">
    <source>
        <dbReference type="Proteomes" id="UP001187531"/>
    </source>
</evidence>
<sequence>MDVKKNKSKTKGKARTDNYGKKKDYTETDKANLKKKKTHWYHKLNPFCKNKKKVLAKDKNIQTDGVPVWLGDFYQINDKIHFSPAISQSKDIKQSDTSKKNIKTTQSNDDVISSREKTQKQRAVSKLAHGDLRIKPSQIPEEKTELLRSRENKRNVFDNVPKGHSPSQHPKAAVMKITDDVSPLKKEIANHSEHTLEGNKQQGNEEMILRPNNNTESNHKIIRTDTKDDDRQKPQDTGKNKAPQKPPQKEIAKPSVYTSKGDNQQGNEEMILKLNNKAETHHEITGTQTTHGDKQKPHAIGITGAPPSPPAMVEIKTEVIVMQKENAKLRVNPTEIDDTNDSATLAPEVPMQEIRDPTTPHTANLSLPITTSNNDHVPDGEKRERKNSVTETKNIRDRIKYWEKVRV</sequence>
<dbReference type="AlphaFoldDB" id="A0AA88I6F9"/>
<accession>A0AA88I6F9</accession>
<feature type="compositionally biased region" description="Polar residues" evidence="1">
    <location>
        <begin position="359"/>
        <end position="375"/>
    </location>
</feature>
<feature type="region of interest" description="Disordered" evidence="1">
    <location>
        <begin position="359"/>
        <end position="392"/>
    </location>
</feature>
<comment type="caution">
    <text evidence="2">The sequence shown here is derived from an EMBL/GenBank/DDBJ whole genome shotgun (WGS) entry which is preliminary data.</text>
</comment>
<feature type="compositionally biased region" description="Basic and acidic residues" evidence="1">
    <location>
        <begin position="217"/>
        <end position="239"/>
    </location>
</feature>
<proteinExistence type="predicted"/>
<name>A0AA88I6F9_ARTSF</name>
<feature type="compositionally biased region" description="Basic and acidic residues" evidence="1">
    <location>
        <begin position="90"/>
        <end position="99"/>
    </location>
</feature>
<organism evidence="2 3">
    <name type="scientific">Artemia franciscana</name>
    <name type="common">Brine shrimp</name>
    <name type="synonym">Artemia sanfranciscana</name>
    <dbReference type="NCBI Taxonomy" id="6661"/>
    <lineage>
        <taxon>Eukaryota</taxon>
        <taxon>Metazoa</taxon>
        <taxon>Ecdysozoa</taxon>
        <taxon>Arthropoda</taxon>
        <taxon>Crustacea</taxon>
        <taxon>Branchiopoda</taxon>
        <taxon>Anostraca</taxon>
        <taxon>Artemiidae</taxon>
        <taxon>Artemia</taxon>
    </lineage>
</organism>
<gene>
    <name evidence="2" type="ORF">QYM36_003040</name>
</gene>
<protein>
    <submittedName>
        <fullName evidence="2">Uncharacterized protein</fullName>
    </submittedName>
</protein>
<feature type="region of interest" description="Disordered" evidence="1">
    <location>
        <begin position="87"/>
        <end position="172"/>
    </location>
</feature>
<feature type="compositionally biased region" description="Basic residues" evidence="1">
    <location>
        <begin position="1"/>
        <end position="13"/>
    </location>
</feature>
<keyword evidence="3" id="KW-1185">Reference proteome</keyword>
<dbReference type="EMBL" id="JAVRJZ010000005">
    <property type="protein sequence ID" value="KAK2722720.1"/>
    <property type="molecule type" value="Genomic_DNA"/>
</dbReference>
<feature type="compositionally biased region" description="Polar residues" evidence="1">
    <location>
        <begin position="256"/>
        <end position="265"/>
    </location>
</feature>
<evidence type="ECO:0000313" key="2">
    <source>
        <dbReference type="EMBL" id="KAK2722720.1"/>
    </source>
</evidence>
<feature type="compositionally biased region" description="Basic and acidic residues" evidence="1">
    <location>
        <begin position="376"/>
        <end position="392"/>
    </location>
</feature>
<feature type="compositionally biased region" description="Basic and acidic residues" evidence="1">
    <location>
        <begin position="128"/>
        <end position="156"/>
    </location>
</feature>
<reference evidence="2" key="1">
    <citation type="submission" date="2023-07" db="EMBL/GenBank/DDBJ databases">
        <title>Chromosome-level genome assembly of Artemia franciscana.</title>
        <authorList>
            <person name="Jo E."/>
        </authorList>
    </citation>
    <scope>NUCLEOTIDE SEQUENCE</scope>
    <source>
        <tissue evidence="2">Whole body</tissue>
    </source>
</reference>
<feature type="region of interest" description="Disordered" evidence="1">
    <location>
        <begin position="210"/>
        <end position="265"/>
    </location>
</feature>
<feature type="region of interest" description="Disordered" evidence="1">
    <location>
        <begin position="1"/>
        <end position="30"/>
    </location>
</feature>